<proteinExistence type="predicted"/>
<dbReference type="PRINTS" id="PR00455">
    <property type="entry name" value="HTHTETR"/>
</dbReference>
<evidence type="ECO:0000256" key="2">
    <source>
        <dbReference type="ARBA" id="ARBA00023125"/>
    </source>
</evidence>
<dbReference type="InterPro" id="IPR001647">
    <property type="entry name" value="HTH_TetR"/>
</dbReference>
<dbReference type="GO" id="GO:0003700">
    <property type="term" value="F:DNA-binding transcription factor activity"/>
    <property type="evidence" value="ECO:0007669"/>
    <property type="project" value="TreeGrafter"/>
</dbReference>
<feature type="domain" description="HTH tetR-type" evidence="6">
    <location>
        <begin position="95"/>
        <end position="155"/>
    </location>
</feature>
<name>A0A5B0H3J2_9BURK</name>
<dbReference type="SUPFAM" id="SSF46689">
    <property type="entry name" value="Homeodomain-like"/>
    <property type="match status" value="1"/>
</dbReference>
<feature type="region of interest" description="Disordered" evidence="5">
    <location>
        <begin position="154"/>
        <end position="173"/>
    </location>
</feature>
<dbReference type="InterPro" id="IPR039536">
    <property type="entry name" value="TetR_C_Proteobacteria"/>
</dbReference>
<evidence type="ECO:0000256" key="1">
    <source>
        <dbReference type="ARBA" id="ARBA00023015"/>
    </source>
</evidence>
<dbReference type="PROSITE" id="PS50977">
    <property type="entry name" value="HTH_TETR_2"/>
    <property type="match status" value="1"/>
</dbReference>
<dbReference type="GO" id="GO:0000976">
    <property type="term" value="F:transcription cis-regulatory region binding"/>
    <property type="evidence" value="ECO:0007669"/>
    <property type="project" value="TreeGrafter"/>
</dbReference>
<gene>
    <name evidence="7" type="ORF">FVF58_21140</name>
</gene>
<dbReference type="FunFam" id="1.10.10.60:FF:000141">
    <property type="entry name" value="TetR family transcriptional regulator"/>
    <property type="match status" value="1"/>
</dbReference>
<dbReference type="EMBL" id="VTUZ01000013">
    <property type="protein sequence ID" value="KAA1009787.1"/>
    <property type="molecule type" value="Genomic_DNA"/>
</dbReference>
<dbReference type="Pfam" id="PF00440">
    <property type="entry name" value="TetR_N"/>
    <property type="match status" value="1"/>
</dbReference>
<dbReference type="InterPro" id="IPR009057">
    <property type="entry name" value="Homeodomain-like_sf"/>
</dbReference>
<dbReference type="Gene3D" id="1.10.357.10">
    <property type="entry name" value="Tetracycline Repressor, domain 2"/>
    <property type="match status" value="2"/>
</dbReference>
<evidence type="ECO:0000259" key="6">
    <source>
        <dbReference type="PROSITE" id="PS50977"/>
    </source>
</evidence>
<feature type="DNA-binding region" description="H-T-H motif" evidence="4">
    <location>
        <begin position="118"/>
        <end position="137"/>
    </location>
</feature>
<evidence type="ECO:0000313" key="7">
    <source>
        <dbReference type="EMBL" id="KAA1009787.1"/>
    </source>
</evidence>
<sequence>MPSLMAALARRFARMAPPGNRSGCARGLLIWMSIKKVHMGTEPFPTIISTRHTRDSDRCRLLYSDRCRIIRQADKRGTHMVKTWSDDNPKAALMSRKRTLIVDAALRAFLENGYAESSVNRIAADAGVSIKTLYRHFESKDDLFSAVMQAACSPSGTQPAGASEPAEPGEPAWLREPPAVALPIAGGEYLRHALSDEQLALYRVVTRDAPRFPELARRYREEVTGTRDALFTSYLDRWLPVTGWEVRDKDHAAATFAALLKATLFDDALLGLKSPSEEEIVECAGDAAVQMLALMEAGRL</sequence>
<dbReference type="PANTHER" id="PTHR30055">
    <property type="entry name" value="HTH-TYPE TRANSCRIPTIONAL REGULATOR RUTR"/>
    <property type="match status" value="1"/>
</dbReference>
<keyword evidence="8" id="KW-1185">Reference proteome</keyword>
<evidence type="ECO:0000256" key="3">
    <source>
        <dbReference type="ARBA" id="ARBA00023163"/>
    </source>
</evidence>
<dbReference type="AlphaFoldDB" id="A0A5B0H3J2"/>
<comment type="caution">
    <text evidence="7">The sequence shown here is derived from an EMBL/GenBank/DDBJ whole genome shotgun (WGS) entry which is preliminary data.</text>
</comment>
<protein>
    <submittedName>
        <fullName evidence="7">TetR/AcrR family transcriptional regulator</fullName>
    </submittedName>
</protein>
<keyword evidence="1" id="KW-0805">Transcription regulation</keyword>
<dbReference type="PANTHER" id="PTHR30055:SF146">
    <property type="entry name" value="HTH-TYPE TRANSCRIPTIONAL DUAL REGULATOR CECR"/>
    <property type="match status" value="1"/>
</dbReference>
<keyword evidence="3" id="KW-0804">Transcription</keyword>
<evidence type="ECO:0000256" key="5">
    <source>
        <dbReference type="SAM" id="MobiDB-lite"/>
    </source>
</evidence>
<dbReference type="Pfam" id="PF14246">
    <property type="entry name" value="TetR_C_7"/>
    <property type="match status" value="1"/>
</dbReference>
<dbReference type="Proteomes" id="UP000325273">
    <property type="component" value="Unassembled WGS sequence"/>
</dbReference>
<accession>A0A5B0H3J2</accession>
<keyword evidence="2 4" id="KW-0238">DNA-binding</keyword>
<evidence type="ECO:0000256" key="4">
    <source>
        <dbReference type="PROSITE-ProRule" id="PRU00335"/>
    </source>
</evidence>
<organism evidence="7 8">
    <name type="scientific">Paraburkholderia panacisoli</name>
    <dbReference type="NCBI Taxonomy" id="2603818"/>
    <lineage>
        <taxon>Bacteria</taxon>
        <taxon>Pseudomonadati</taxon>
        <taxon>Pseudomonadota</taxon>
        <taxon>Betaproteobacteria</taxon>
        <taxon>Burkholderiales</taxon>
        <taxon>Burkholderiaceae</taxon>
        <taxon>Paraburkholderia</taxon>
    </lineage>
</organism>
<dbReference type="InterPro" id="IPR050109">
    <property type="entry name" value="HTH-type_TetR-like_transc_reg"/>
</dbReference>
<evidence type="ECO:0000313" key="8">
    <source>
        <dbReference type="Proteomes" id="UP000325273"/>
    </source>
</evidence>
<reference evidence="7 8" key="1">
    <citation type="submission" date="2019-08" db="EMBL/GenBank/DDBJ databases">
        <title>Paraburkholderia sp. DCY113.</title>
        <authorList>
            <person name="Kang J."/>
        </authorList>
    </citation>
    <scope>NUCLEOTIDE SEQUENCE [LARGE SCALE GENOMIC DNA]</scope>
    <source>
        <strain evidence="7 8">DCY113</strain>
    </source>
</reference>